<dbReference type="InterPro" id="IPR040322">
    <property type="entry name" value="TROVE2"/>
</dbReference>
<gene>
    <name evidence="2" type="ORF">BYL167_LOCUS70822</name>
</gene>
<dbReference type="GO" id="GO:0003723">
    <property type="term" value="F:RNA binding"/>
    <property type="evidence" value="ECO:0007669"/>
    <property type="project" value="InterPro"/>
</dbReference>
<reference evidence="2" key="1">
    <citation type="submission" date="2021-02" db="EMBL/GenBank/DDBJ databases">
        <authorList>
            <person name="Nowell W R."/>
        </authorList>
    </citation>
    <scope>NUCLEOTIDE SEQUENCE</scope>
</reference>
<dbReference type="InterPro" id="IPR036465">
    <property type="entry name" value="vWFA_dom_sf"/>
</dbReference>
<dbReference type="PANTHER" id="PTHR14202:SF0">
    <property type="entry name" value="RNA-BINDING PROTEIN RO60"/>
    <property type="match status" value="1"/>
</dbReference>
<evidence type="ECO:0000313" key="3">
    <source>
        <dbReference type="Proteomes" id="UP000681967"/>
    </source>
</evidence>
<dbReference type="Proteomes" id="UP000681967">
    <property type="component" value="Unassembled WGS sequence"/>
</dbReference>
<evidence type="ECO:0000313" key="2">
    <source>
        <dbReference type="EMBL" id="CAF5144310.1"/>
    </source>
</evidence>
<dbReference type="AlphaFoldDB" id="A0A8S3FZJ5"/>
<protein>
    <recommendedName>
        <fullName evidence="1">RNA-binding protein RO60 vWA domain-containing protein</fullName>
    </recommendedName>
</protein>
<dbReference type="InterPro" id="IPR056800">
    <property type="entry name" value="vWA_Ro60"/>
</dbReference>
<dbReference type="SUPFAM" id="SSF53300">
    <property type="entry name" value="vWA-like"/>
    <property type="match status" value="1"/>
</dbReference>
<dbReference type="PANTHER" id="PTHR14202">
    <property type="entry name" value="60 KDA RIBONUCLEOPROTEIN SSA/RO"/>
    <property type="match status" value="1"/>
</dbReference>
<comment type="caution">
    <text evidence="2">The sequence shown here is derived from an EMBL/GenBank/DDBJ whole genome shotgun (WGS) entry which is preliminary data.</text>
</comment>
<dbReference type="GO" id="GO:1990904">
    <property type="term" value="C:ribonucleoprotein complex"/>
    <property type="evidence" value="ECO:0007669"/>
    <property type="project" value="TreeGrafter"/>
</dbReference>
<name>A0A8S3FZJ5_9BILA</name>
<evidence type="ECO:0000259" key="1">
    <source>
        <dbReference type="Pfam" id="PF25045"/>
    </source>
</evidence>
<feature type="non-terminal residue" evidence="2">
    <location>
        <position position="1"/>
    </location>
</feature>
<proteinExistence type="predicted"/>
<sequence>PAVGSVAMCMVTVRTEPYTKIVAFSHQLIPLEISAESKLENVMETTRAISFGSTDCALPMLWAIENKEQIDVFVIYTDSETWFGKVHPTEALKSYRQQMNRPNAKLIVVGMQSNGFTIADPNDKGMLDVVGFDSAAPQVMSLFAEGQI</sequence>
<organism evidence="2 3">
    <name type="scientific">Rotaria magnacalcarata</name>
    <dbReference type="NCBI Taxonomy" id="392030"/>
    <lineage>
        <taxon>Eukaryota</taxon>
        <taxon>Metazoa</taxon>
        <taxon>Spiralia</taxon>
        <taxon>Gnathifera</taxon>
        <taxon>Rotifera</taxon>
        <taxon>Eurotatoria</taxon>
        <taxon>Bdelloidea</taxon>
        <taxon>Philodinida</taxon>
        <taxon>Philodinidae</taxon>
        <taxon>Rotaria</taxon>
    </lineage>
</organism>
<feature type="domain" description="RNA-binding protein RO60 vWA" evidence="1">
    <location>
        <begin position="2"/>
        <end position="144"/>
    </location>
</feature>
<dbReference type="Gene3D" id="3.40.50.410">
    <property type="entry name" value="von Willebrand factor, type A domain"/>
    <property type="match status" value="1"/>
</dbReference>
<dbReference type="EMBL" id="CAJOBH010253726">
    <property type="protein sequence ID" value="CAF5144310.1"/>
    <property type="molecule type" value="Genomic_DNA"/>
</dbReference>
<accession>A0A8S3FZJ5</accession>
<dbReference type="Pfam" id="PF25045">
    <property type="entry name" value="vWA_Ro60"/>
    <property type="match status" value="1"/>
</dbReference>